<dbReference type="InterPro" id="IPR017938">
    <property type="entry name" value="Riboflavin_synthase-like_b-brl"/>
</dbReference>
<feature type="domain" description="FAD-binding FR-type" evidence="10">
    <location>
        <begin position="206"/>
        <end position="305"/>
    </location>
</feature>
<dbReference type="PANTHER" id="PTHR47354">
    <property type="entry name" value="NADH OXIDOREDUCTASE HCR"/>
    <property type="match status" value="1"/>
</dbReference>
<keyword evidence="7" id="KW-0408">Iron</keyword>
<dbReference type="GO" id="GO:0016491">
    <property type="term" value="F:oxidoreductase activity"/>
    <property type="evidence" value="ECO:0007669"/>
    <property type="project" value="UniProtKB-KW"/>
</dbReference>
<evidence type="ECO:0000256" key="4">
    <source>
        <dbReference type="ARBA" id="ARBA00022723"/>
    </source>
</evidence>
<keyword evidence="9" id="KW-1133">Transmembrane helix</keyword>
<dbReference type="InterPro" id="IPR039261">
    <property type="entry name" value="FNR_nucleotide-bd"/>
</dbReference>
<dbReference type="GO" id="GO:0050660">
    <property type="term" value="F:flavin adenine dinucleotide binding"/>
    <property type="evidence" value="ECO:0007669"/>
    <property type="project" value="TreeGrafter"/>
</dbReference>
<evidence type="ECO:0000313" key="12">
    <source>
        <dbReference type="Proteomes" id="UP000051739"/>
    </source>
</evidence>
<proteinExistence type="predicted"/>
<dbReference type="InterPro" id="IPR050415">
    <property type="entry name" value="MRET"/>
</dbReference>
<accession>A0A0R1VFV3</accession>
<keyword evidence="3" id="KW-0001">2Fe-2S</keyword>
<feature type="transmembrane region" description="Helical" evidence="9">
    <location>
        <begin position="178"/>
        <end position="200"/>
    </location>
</feature>
<dbReference type="GO" id="GO:0051537">
    <property type="term" value="F:2 iron, 2 sulfur cluster binding"/>
    <property type="evidence" value="ECO:0007669"/>
    <property type="project" value="UniProtKB-KW"/>
</dbReference>
<keyword evidence="2" id="KW-0285">Flavoprotein</keyword>
<feature type="transmembrane region" description="Helical" evidence="9">
    <location>
        <begin position="7"/>
        <end position="28"/>
    </location>
</feature>
<evidence type="ECO:0000313" key="11">
    <source>
        <dbReference type="EMBL" id="KRM01990.1"/>
    </source>
</evidence>
<dbReference type="PANTHER" id="PTHR47354:SF8">
    <property type="entry name" value="1,2-PHENYLACETYL-COA EPOXIDASE, SUBUNIT E"/>
    <property type="match status" value="1"/>
</dbReference>
<keyword evidence="9" id="KW-0812">Transmembrane</keyword>
<evidence type="ECO:0000256" key="9">
    <source>
        <dbReference type="SAM" id="Phobius"/>
    </source>
</evidence>
<dbReference type="SUPFAM" id="SSF63380">
    <property type="entry name" value="Riboflavin synthase domain-like"/>
    <property type="match status" value="1"/>
</dbReference>
<protein>
    <submittedName>
        <fullName evidence="11">Ferric reductase</fullName>
    </submittedName>
</protein>
<dbReference type="RefSeq" id="WP_056937524.1">
    <property type="nucleotide sequence ID" value="NZ_AZFN01000014.1"/>
</dbReference>
<keyword evidence="9" id="KW-0472">Membrane</keyword>
<dbReference type="GO" id="GO:0046872">
    <property type="term" value="F:metal ion binding"/>
    <property type="evidence" value="ECO:0007669"/>
    <property type="project" value="UniProtKB-KW"/>
</dbReference>
<evidence type="ECO:0000256" key="1">
    <source>
        <dbReference type="ARBA" id="ARBA00001974"/>
    </source>
</evidence>
<feature type="transmembrane region" description="Helical" evidence="9">
    <location>
        <begin position="151"/>
        <end position="172"/>
    </location>
</feature>
<comment type="cofactor">
    <cofactor evidence="1">
        <name>FAD</name>
        <dbReference type="ChEBI" id="CHEBI:57692"/>
    </cofactor>
</comment>
<organism evidence="11 12">
    <name type="scientific">Limosilactobacillus gastricus DSM 16045</name>
    <dbReference type="NCBI Taxonomy" id="1423749"/>
    <lineage>
        <taxon>Bacteria</taxon>
        <taxon>Bacillati</taxon>
        <taxon>Bacillota</taxon>
        <taxon>Bacilli</taxon>
        <taxon>Lactobacillales</taxon>
        <taxon>Lactobacillaceae</taxon>
        <taxon>Limosilactobacillus</taxon>
    </lineage>
</organism>
<evidence type="ECO:0000256" key="8">
    <source>
        <dbReference type="ARBA" id="ARBA00023014"/>
    </source>
</evidence>
<comment type="caution">
    <text evidence="11">The sequence shown here is derived from an EMBL/GenBank/DDBJ whole genome shotgun (WGS) entry which is preliminary data.</text>
</comment>
<keyword evidence="6" id="KW-0560">Oxidoreductase</keyword>
<feature type="transmembrane region" description="Helical" evidence="9">
    <location>
        <begin position="40"/>
        <end position="59"/>
    </location>
</feature>
<evidence type="ECO:0000256" key="3">
    <source>
        <dbReference type="ARBA" id="ARBA00022714"/>
    </source>
</evidence>
<dbReference type="PATRIC" id="fig|1423749.3.peg.478"/>
<dbReference type="EMBL" id="AZFN01000014">
    <property type="protein sequence ID" value="KRM01990.1"/>
    <property type="molecule type" value="Genomic_DNA"/>
</dbReference>
<name>A0A0R1VFV3_9LACO</name>
<keyword evidence="4" id="KW-0479">Metal-binding</keyword>
<evidence type="ECO:0000256" key="7">
    <source>
        <dbReference type="ARBA" id="ARBA00023004"/>
    </source>
</evidence>
<keyword evidence="8" id="KW-0411">Iron-sulfur</keyword>
<keyword evidence="12" id="KW-1185">Reference proteome</keyword>
<evidence type="ECO:0000256" key="2">
    <source>
        <dbReference type="ARBA" id="ARBA00022630"/>
    </source>
</evidence>
<dbReference type="PROSITE" id="PS51384">
    <property type="entry name" value="FAD_FR"/>
    <property type="match status" value="1"/>
</dbReference>
<dbReference type="Proteomes" id="UP000051739">
    <property type="component" value="Unassembled WGS sequence"/>
</dbReference>
<dbReference type="InterPro" id="IPR013112">
    <property type="entry name" value="FAD-bd_8"/>
</dbReference>
<feature type="transmembrane region" description="Helical" evidence="9">
    <location>
        <begin position="106"/>
        <end position="130"/>
    </location>
</feature>
<evidence type="ECO:0000256" key="6">
    <source>
        <dbReference type="ARBA" id="ARBA00023002"/>
    </source>
</evidence>
<dbReference type="SUPFAM" id="SSF52343">
    <property type="entry name" value="Ferredoxin reductase-like, C-terminal NADP-linked domain"/>
    <property type="match status" value="1"/>
</dbReference>
<keyword evidence="5" id="KW-0274">FAD</keyword>
<sequence length="425" mass="48198">MLKRHGYWVGLIWMLVIFVLPLPFLQTLQGGIGGIVGAEWLPIAAGTIAYVWMLTSIYISTRPQWLDRTIGLPAAYQLHGIISLAAILLAFLHLEGAHSQGWVKLTGFWAFYLFLGVTAYSLIFMAGWLTSRLNWLANLKRWLEKVFRHEISIWLHRLNLVATILVFIHVWLIDHIRAITSFMILFTGATALVFLAYGYYCYQAHQGHTQAQLMEIKALNDQVLQLVIKLRRPLSLHSGDYIFIAFPEIAGLEELHPFSLAKIDSDRRVVTLVIRQDGDFTSQLAQLSNGQSLIVTGGYGLYHSIIQDQKPQAMILLAGGIGVVPLLSIAEQYADLPINFYYNAHSANNLLYEDLFAKWEQRDNFKAVRQVGRLATQEVINQLPDNRQGLLILIAGPSSMAHHWIRVLKAAGIPRHQIFYEAFNW</sequence>
<gene>
    <name evidence="11" type="ORF">FC60_GL000476</name>
</gene>
<evidence type="ECO:0000259" key="10">
    <source>
        <dbReference type="PROSITE" id="PS51384"/>
    </source>
</evidence>
<reference evidence="11 12" key="1">
    <citation type="journal article" date="2015" name="Genome Announc.">
        <title>Expanding the biotechnology potential of lactobacilli through comparative genomics of 213 strains and associated genera.</title>
        <authorList>
            <person name="Sun Z."/>
            <person name="Harris H.M."/>
            <person name="McCann A."/>
            <person name="Guo C."/>
            <person name="Argimon S."/>
            <person name="Zhang W."/>
            <person name="Yang X."/>
            <person name="Jeffery I.B."/>
            <person name="Cooney J.C."/>
            <person name="Kagawa T.F."/>
            <person name="Liu W."/>
            <person name="Song Y."/>
            <person name="Salvetti E."/>
            <person name="Wrobel A."/>
            <person name="Rasinkangas P."/>
            <person name="Parkhill J."/>
            <person name="Rea M.C."/>
            <person name="O'Sullivan O."/>
            <person name="Ritari J."/>
            <person name="Douillard F.P."/>
            <person name="Paul Ross R."/>
            <person name="Yang R."/>
            <person name="Briner A.E."/>
            <person name="Felis G.E."/>
            <person name="de Vos W.M."/>
            <person name="Barrangou R."/>
            <person name="Klaenhammer T.R."/>
            <person name="Caufield P.W."/>
            <person name="Cui Y."/>
            <person name="Zhang H."/>
            <person name="O'Toole P.W."/>
        </authorList>
    </citation>
    <scope>NUCLEOTIDE SEQUENCE [LARGE SCALE GENOMIC DNA]</scope>
    <source>
        <strain evidence="11 12">DSM 16045</strain>
    </source>
</reference>
<dbReference type="Pfam" id="PF08022">
    <property type="entry name" value="FAD_binding_8"/>
    <property type="match status" value="1"/>
</dbReference>
<dbReference type="Gene3D" id="2.40.30.10">
    <property type="entry name" value="Translation factors"/>
    <property type="match status" value="1"/>
</dbReference>
<dbReference type="AlphaFoldDB" id="A0A0R1VFV3"/>
<feature type="transmembrane region" description="Helical" evidence="9">
    <location>
        <begin position="71"/>
        <end position="94"/>
    </location>
</feature>
<dbReference type="Gene3D" id="3.40.50.80">
    <property type="entry name" value="Nucleotide-binding domain of ferredoxin-NADP reductase (FNR) module"/>
    <property type="match status" value="1"/>
</dbReference>
<evidence type="ECO:0000256" key="5">
    <source>
        <dbReference type="ARBA" id="ARBA00022827"/>
    </source>
</evidence>
<dbReference type="InterPro" id="IPR017927">
    <property type="entry name" value="FAD-bd_FR_type"/>
</dbReference>